<keyword evidence="3" id="KW-1185">Reference proteome</keyword>
<proteinExistence type="predicted"/>
<evidence type="ECO:0000256" key="1">
    <source>
        <dbReference type="SAM" id="MobiDB-lite"/>
    </source>
</evidence>
<organism evidence="2 3">
    <name type="scientific">Pleurodeles waltl</name>
    <name type="common">Iberian ribbed newt</name>
    <dbReference type="NCBI Taxonomy" id="8319"/>
    <lineage>
        <taxon>Eukaryota</taxon>
        <taxon>Metazoa</taxon>
        <taxon>Chordata</taxon>
        <taxon>Craniata</taxon>
        <taxon>Vertebrata</taxon>
        <taxon>Euteleostomi</taxon>
        <taxon>Amphibia</taxon>
        <taxon>Batrachia</taxon>
        <taxon>Caudata</taxon>
        <taxon>Salamandroidea</taxon>
        <taxon>Salamandridae</taxon>
        <taxon>Pleurodelinae</taxon>
        <taxon>Pleurodeles</taxon>
    </lineage>
</organism>
<dbReference type="Proteomes" id="UP001066276">
    <property type="component" value="Chromosome 5"/>
</dbReference>
<feature type="region of interest" description="Disordered" evidence="1">
    <location>
        <begin position="159"/>
        <end position="251"/>
    </location>
</feature>
<accession>A0AAV7RK56</accession>
<comment type="caution">
    <text evidence="2">The sequence shown here is derived from an EMBL/GenBank/DDBJ whole genome shotgun (WGS) entry which is preliminary data.</text>
</comment>
<dbReference type="EMBL" id="JANPWB010000009">
    <property type="protein sequence ID" value="KAJ1151248.1"/>
    <property type="molecule type" value="Genomic_DNA"/>
</dbReference>
<name>A0AAV7RK56_PLEWA</name>
<gene>
    <name evidence="2" type="ORF">NDU88_004032</name>
</gene>
<feature type="compositionally biased region" description="Low complexity" evidence="1">
    <location>
        <begin position="238"/>
        <end position="249"/>
    </location>
</feature>
<evidence type="ECO:0000313" key="2">
    <source>
        <dbReference type="EMBL" id="KAJ1151248.1"/>
    </source>
</evidence>
<evidence type="ECO:0000313" key="3">
    <source>
        <dbReference type="Proteomes" id="UP001066276"/>
    </source>
</evidence>
<dbReference type="AlphaFoldDB" id="A0AAV7RK56"/>
<reference evidence="2" key="1">
    <citation type="journal article" date="2022" name="bioRxiv">
        <title>Sequencing and chromosome-scale assembly of the giantPleurodeles waltlgenome.</title>
        <authorList>
            <person name="Brown T."/>
            <person name="Elewa A."/>
            <person name="Iarovenko S."/>
            <person name="Subramanian E."/>
            <person name="Araus A.J."/>
            <person name="Petzold A."/>
            <person name="Susuki M."/>
            <person name="Suzuki K.-i.T."/>
            <person name="Hayashi T."/>
            <person name="Toyoda A."/>
            <person name="Oliveira C."/>
            <person name="Osipova E."/>
            <person name="Leigh N.D."/>
            <person name="Simon A."/>
            <person name="Yun M.H."/>
        </authorList>
    </citation>
    <scope>NUCLEOTIDE SEQUENCE</scope>
    <source>
        <strain evidence="2">20211129_DDA</strain>
        <tissue evidence="2">Liver</tissue>
    </source>
</reference>
<sequence>MRRLLRTLGAGGTPNSRDYSFLLALAEVLRRVVKRGNRPVAKDKGEKASTSANNYPFNFSRKIHQENHDQDANIGTDYLEAMAKLGAEIMEAEEQVKKQNLGITAGNNMEEKQKEHIQEEPSKISEANKEIQDNGSPSDSQAALAAQQIYTTIENIAQKEADTKESDTQNGMNDEGWQLPKWSKRKFTTTLNKKLKLTPKKKQLSQKKGKGAKGKFCVLQNLSDDEREQKGTENPETQDSQQSGKSQDSNTTTIFCPILGVTQDYEPLTPIMNGGLSENLEAPWSPV</sequence>
<feature type="compositionally biased region" description="Basic residues" evidence="1">
    <location>
        <begin position="182"/>
        <end position="213"/>
    </location>
</feature>
<protein>
    <submittedName>
        <fullName evidence="2">Uncharacterized protein</fullName>
    </submittedName>
</protein>